<comment type="caution">
    <text evidence="6">The sequence shown here is derived from an EMBL/GenBank/DDBJ whole genome shotgun (WGS) entry which is preliminary data.</text>
</comment>
<sequence>MLRSFRSQLTVGYALGVLGIVAILSVGLSFLASRNALRNQTQILETMGRSTATMLADGMAERMREVELMARAQASLRPSQWRLLFEDLQRTRRHFSWIGLTDAQGRVVAASQDMLTGRTVAERPWFKAALAGPYAGDVHPAKLLAGMLPRAADGEPARFVDFAAPLQGADGALSGVLGVHLNWDWARDVIAGPRGSNTPVNGIEVFILDRSGEAILRPVGVSTSSHPVPLAALQPGAATLVWDDGESYLTAAVRLPARGPLTDMGWTVVTRQSLETALQPAHRARDATLLVGGISALLASLLAWLIAGRIAEPLRHIAAAARKLQAGQLDTRIPLLEGSVEVRDLSAALHQMTATLVERERALLHANQTLERRVAERTAELTRASDALRSANGELEKLATRDALTGLPNRRRCDEVLRDEMLRHARTGQPLAVVLADVDRFKAINDNHGHAAGDVVLRDVATALAGACRATDFVGRYGGEEFLVVMPETSLAGARVACEKLRSTIAAMSGAVPVTASFGLVVPAQRFESPGDALEGADQALYLAKDQGRNRVCVYDVHTPRQALESGFGAFDGDDVEQESSLA</sequence>
<dbReference type="PROSITE" id="PS50887">
    <property type="entry name" value="GGDEF"/>
    <property type="match status" value="1"/>
</dbReference>
<dbReference type="GO" id="GO:0007165">
    <property type="term" value="P:signal transduction"/>
    <property type="evidence" value="ECO:0007669"/>
    <property type="project" value="InterPro"/>
</dbReference>
<dbReference type="AlphaFoldDB" id="A0A7Y6NNW5"/>
<dbReference type="Proteomes" id="UP000529637">
    <property type="component" value="Unassembled WGS sequence"/>
</dbReference>
<dbReference type="SUPFAM" id="SSF158472">
    <property type="entry name" value="HAMP domain-like"/>
    <property type="match status" value="1"/>
</dbReference>
<evidence type="ECO:0000313" key="7">
    <source>
        <dbReference type="Proteomes" id="UP000529637"/>
    </source>
</evidence>
<dbReference type="CDD" id="cd06225">
    <property type="entry name" value="HAMP"/>
    <property type="match status" value="1"/>
</dbReference>
<feature type="domain" description="HAMP" evidence="4">
    <location>
        <begin position="308"/>
        <end position="361"/>
    </location>
</feature>
<dbReference type="GO" id="GO:0052621">
    <property type="term" value="F:diguanylate cyclase activity"/>
    <property type="evidence" value="ECO:0007669"/>
    <property type="project" value="UniProtKB-EC"/>
</dbReference>
<dbReference type="Pfam" id="PF00990">
    <property type="entry name" value="GGDEF"/>
    <property type="match status" value="1"/>
</dbReference>
<dbReference type="SUPFAM" id="SSF55073">
    <property type="entry name" value="Nucleotide cyclase"/>
    <property type="match status" value="1"/>
</dbReference>
<gene>
    <name evidence="6" type="ORF">HQN59_12485</name>
</gene>
<evidence type="ECO:0000259" key="4">
    <source>
        <dbReference type="PROSITE" id="PS50885"/>
    </source>
</evidence>
<feature type="domain" description="GGDEF" evidence="5">
    <location>
        <begin position="429"/>
        <end position="557"/>
    </location>
</feature>
<evidence type="ECO:0000313" key="6">
    <source>
        <dbReference type="EMBL" id="NUZ06579.1"/>
    </source>
</evidence>
<keyword evidence="3" id="KW-0812">Transmembrane</keyword>
<dbReference type="SMART" id="SM00304">
    <property type="entry name" value="HAMP"/>
    <property type="match status" value="1"/>
</dbReference>
<dbReference type="PROSITE" id="PS50885">
    <property type="entry name" value="HAMP"/>
    <property type="match status" value="1"/>
</dbReference>
<keyword evidence="3" id="KW-0472">Membrane</keyword>
<dbReference type="InterPro" id="IPR000160">
    <property type="entry name" value="GGDEF_dom"/>
</dbReference>
<proteinExistence type="predicted"/>
<dbReference type="Gene3D" id="3.30.70.270">
    <property type="match status" value="1"/>
</dbReference>
<feature type="transmembrane region" description="Helical" evidence="3">
    <location>
        <begin position="12"/>
        <end position="32"/>
    </location>
</feature>
<dbReference type="FunFam" id="3.30.70.270:FF:000001">
    <property type="entry name" value="Diguanylate cyclase domain protein"/>
    <property type="match status" value="1"/>
</dbReference>
<dbReference type="GO" id="GO:0016020">
    <property type="term" value="C:membrane"/>
    <property type="evidence" value="ECO:0007669"/>
    <property type="project" value="InterPro"/>
</dbReference>
<dbReference type="InterPro" id="IPR050469">
    <property type="entry name" value="Diguanylate_Cyclase"/>
</dbReference>
<dbReference type="Pfam" id="PF00672">
    <property type="entry name" value="HAMP"/>
    <property type="match status" value="1"/>
</dbReference>
<dbReference type="RefSeq" id="WP_176069426.1">
    <property type="nucleotide sequence ID" value="NZ_JABWMJ010000005.1"/>
</dbReference>
<dbReference type="PANTHER" id="PTHR45138:SF9">
    <property type="entry name" value="DIGUANYLATE CYCLASE DGCM-RELATED"/>
    <property type="match status" value="1"/>
</dbReference>
<evidence type="ECO:0000256" key="2">
    <source>
        <dbReference type="ARBA" id="ARBA00034247"/>
    </source>
</evidence>
<evidence type="ECO:0000256" key="3">
    <source>
        <dbReference type="SAM" id="Phobius"/>
    </source>
</evidence>
<dbReference type="SMART" id="SM00267">
    <property type="entry name" value="GGDEF"/>
    <property type="match status" value="1"/>
</dbReference>
<comment type="catalytic activity">
    <reaction evidence="2">
        <text>2 GTP = 3',3'-c-di-GMP + 2 diphosphate</text>
        <dbReference type="Rhea" id="RHEA:24898"/>
        <dbReference type="ChEBI" id="CHEBI:33019"/>
        <dbReference type="ChEBI" id="CHEBI:37565"/>
        <dbReference type="ChEBI" id="CHEBI:58805"/>
        <dbReference type="EC" id="2.7.7.65"/>
    </reaction>
</comment>
<name>A0A7Y6NNW5_9BURK</name>
<feature type="transmembrane region" description="Helical" evidence="3">
    <location>
        <begin position="287"/>
        <end position="307"/>
    </location>
</feature>
<dbReference type="InterPro" id="IPR029787">
    <property type="entry name" value="Nucleotide_cyclase"/>
</dbReference>
<dbReference type="InterPro" id="IPR003660">
    <property type="entry name" value="HAMP_dom"/>
</dbReference>
<dbReference type="Gene3D" id="3.30.450.20">
    <property type="entry name" value="PAS domain"/>
    <property type="match status" value="1"/>
</dbReference>
<dbReference type="NCBIfam" id="TIGR00254">
    <property type="entry name" value="GGDEF"/>
    <property type="match status" value="1"/>
</dbReference>
<dbReference type="PANTHER" id="PTHR45138">
    <property type="entry name" value="REGULATORY COMPONENTS OF SENSORY TRANSDUCTION SYSTEM"/>
    <property type="match status" value="1"/>
</dbReference>
<dbReference type="CDD" id="cd01949">
    <property type="entry name" value="GGDEF"/>
    <property type="match status" value="1"/>
</dbReference>
<protein>
    <recommendedName>
        <fullName evidence="1">diguanylate cyclase</fullName>
        <ecNumber evidence="1">2.7.7.65</ecNumber>
    </recommendedName>
</protein>
<dbReference type="InterPro" id="IPR043128">
    <property type="entry name" value="Rev_trsase/Diguanyl_cyclase"/>
</dbReference>
<dbReference type="CDD" id="cd12914">
    <property type="entry name" value="PDC1_DGC_like"/>
    <property type="match status" value="1"/>
</dbReference>
<dbReference type="EC" id="2.7.7.65" evidence="1"/>
<evidence type="ECO:0000256" key="1">
    <source>
        <dbReference type="ARBA" id="ARBA00012528"/>
    </source>
</evidence>
<organism evidence="6 7">
    <name type="scientific">Piscinibacter koreensis</name>
    <dbReference type="NCBI Taxonomy" id="2742824"/>
    <lineage>
        <taxon>Bacteria</taxon>
        <taxon>Pseudomonadati</taxon>
        <taxon>Pseudomonadota</taxon>
        <taxon>Betaproteobacteria</taxon>
        <taxon>Burkholderiales</taxon>
        <taxon>Sphaerotilaceae</taxon>
        <taxon>Piscinibacter</taxon>
    </lineage>
</organism>
<dbReference type="CDD" id="cd18774">
    <property type="entry name" value="PDC2_HK_sensor"/>
    <property type="match status" value="1"/>
</dbReference>
<dbReference type="EMBL" id="JABWMJ010000005">
    <property type="protein sequence ID" value="NUZ06579.1"/>
    <property type="molecule type" value="Genomic_DNA"/>
</dbReference>
<dbReference type="Gene3D" id="6.10.340.10">
    <property type="match status" value="1"/>
</dbReference>
<reference evidence="6 7" key="1">
    <citation type="submission" date="2020-06" db="EMBL/GenBank/DDBJ databases">
        <title>Schlegella sp. ID0723 isolated from air conditioner.</title>
        <authorList>
            <person name="Kim D.Y."/>
            <person name="Kim D.-U."/>
        </authorList>
    </citation>
    <scope>NUCLEOTIDE SEQUENCE [LARGE SCALE GENOMIC DNA]</scope>
    <source>
        <strain evidence="6 7">ID0723</strain>
    </source>
</reference>
<keyword evidence="7" id="KW-1185">Reference proteome</keyword>
<evidence type="ECO:0000259" key="5">
    <source>
        <dbReference type="PROSITE" id="PS50887"/>
    </source>
</evidence>
<accession>A0A7Y6NNW5</accession>
<keyword evidence="3" id="KW-1133">Transmembrane helix</keyword>